<dbReference type="EMBL" id="ABIA03000004">
    <property type="protein sequence ID" value="EDQ34297.1"/>
    <property type="molecule type" value="Genomic_DNA"/>
</dbReference>
<proteinExistence type="predicted"/>
<dbReference type="HOGENOM" id="CLU_075043_0_0_5"/>
<dbReference type="AlphaFoldDB" id="A9D2Y5"/>
<reference evidence="1 2" key="1">
    <citation type="submission" date="2007-10" db="EMBL/GenBank/DDBJ databases">
        <authorList>
            <person name="Wagner-Dobler I."/>
            <person name="Ferriera S."/>
            <person name="Johnson J."/>
            <person name="Kravitz S."/>
            <person name="Beeson K."/>
            <person name="Sutton G."/>
            <person name="Rogers Y.-H."/>
            <person name="Friedman R."/>
            <person name="Frazier M."/>
            <person name="Venter J.C."/>
        </authorList>
    </citation>
    <scope>NUCLEOTIDE SEQUENCE [LARGE SCALE GENOMIC DNA]</scope>
    <source>
        <strain evidence="1 2">DFL-43</strain>
    </source>
</reference>
<evidence type="ECO:0000313" key="1">
    <source>
        <dbReference type="EMBL" id="EDQ34297.1"/>
    </source>
</evidence>
<gene>
    <name evidence="1" type="ORF">HPDFL43_14907</name>
</gene>
<name>A9D2Y5_HOEPD</name>
<comment type="caution">
    <text evidence="1">The sequence shown here is derived from an EMBL/GenBank/DDBJ whole genome shotgun (WGS) entry which is preliminary data.</text>
</comment>
<dbReference type="OrthoDB" id="7325655at2"/>
<organism evidence="1 2">
    <name type="scientific">Hoeflea phototrophica (strain DSM 17068 / NCIMB 14078 / DFL-43)</name>
    <dbReference type="NCBI Taxonomy" id="411684"/>
    <lineage>
        <taxon>Bacteria</taxon>
        <taxon>Pseudomonadati</taxon>
        <taxon>Pseudomonadota</taxon>
        <taxon>Alphaproteobacteria</taxon>
        <taxon>Hyphomicrobiales</taxon>
        <taxon>Rhizobiaceae</taxon>
        <taxon>Hoeflea</taxon>
    </lineage>
</organism>
<sequence>MPLKWRSKIILFKIEASYGVDAVPAGANAFLMTNVSFSPMEGEDVSRDLELPYLGAQAMIPVGLRGRLRGRVELAGSGTAGTAPAWGPMLRACAVAETITPATSVTYNPISDGMESGTLHFWMAGTRHVLTGCRGQCTMRFTAQGLPYLEFDMLGLWSEPSEQARPAPVLTGFRPPVVVTHANTPDFTIDAVSMVLREAVLALNNQVEPRLLVGSESILITDRADAFTARVEAVPVSTFDPYDLANDQTKVAVEMVHGTAAGSIVTLSVPSAQLKRLSGYEEAQKIAEWPLELVPLPVSGNDQWTLTLT</sequence>
<keyword evidence="2" id="KW-1185">Reference proteome</keyword>
<evidence type="ECO:0000313" key="2">
    <source>
        <dbReference type="Proteomes" id="UP000004291"/>
    </source>
</evidence>
<dbReference type="Proteomes" id="UP000004291">
    <property type="component" value="Chromosome"/>
</dbReference>
<dbReference type="RefSeq" id="WP_007198740.1">
    <property type="nucleotide sequence ID" value="NZ_CM002917.1"/>
</dbReference>
<accession>A9D2Y5</accession>
<dbReference type="STRING" id="411684.HPDFL43_14907"/>
<protein>
    <submittedName>
        <fullName evidence="1">Uncharacterized protein</fullName>
    </submittedName>
</protein>
<dbReference type="Pfam" id="PF18906">
    <property type="entry name" value="Phage_tube_2"/>
    <property type="match status" value="1"/>
</dbReference>
<reference evidence="1 2" key="2">
    <citation type="submission" date="2012-06" db="EMBL/GenBank/DDBJ databases">
        <authorList>
            <person name="Fiebig A."/>
        </authorList>
    </citation>
    <scope>NUCLEOTIDE SEQUENCE [LARGE SCALE GENOMIC DNA]</scope>
    <source>
        <strain evidence="1 2">DFL-43</strain>
    </source>
</reference>
<dbReference type="eggNOG" id="ENOG502ZAKV">
    <property type="taxonomic scope" value="Bacteria"/>
</dbReference>
<dbReference type="InterPro" id="IPR044000">
    <property type="entry name" value="Phage_tube_2"/>
</dbReference>